<accession>A0A7W7KM18</accession>
<proteinExistence type="predicted"/>
<protein>
    <submittedName>
        <fullName evidence="1">Uncharacterized protein</fullName>
    </submittedName>
</protein>
<dbReference type="EMBL" id="JACHLI010000018">
    <property type="protein sequence ID" value="MBB4865292.1"/>
    <property type="molecule type" value="Genomic_DNA"/>
</dbReference>
<dbReference type="AlphaFoldDB" id="A0A7W7KM18"/>
<dbReference type="RefSeq" id="WP_184592614.1">
    <property type="nucleotide sequence ID" value="NZ_JACHLI010000018.1"/>
</dbReference>
<evidence type="ECO:0000313" key="1">
    <source>
        <dbReference type="EMBL" id="MBB4865292.1"/>
    </source>
</evidence>
<organism evidence="1 2">
    <name type="scientific">Pseudomonas nitroreducens</name>
    <dbReference type="NCBI Taxonomy" id="46680"/>
    <lineage>
        <taxon>Bacteria</taxon>
        <taxon>Pseudomonadati</taxon>
        <taxon>Pseudomonadota</taxon>
        <taxon>Gammaproteobacteria</taxon>
        <taxon>Pseudomonadales</taxon>
        <taxon>Pseudomonadaceae</taxon>
        <taxon>Pseudomonas</taxon>
    </lineage>
</organism>
<dbReference type="Proteomes" id="UP000566995">
    <property type="component" value="Unassembled WGS sequence"/>
</dbReference>
<evidence type="ECO:0000313" key="2">
    <source>
        <dbReference type="Proteomes" id="UP000566995"/>
    </source>
</evidence>
<comment type="caution">
    <text evidence="1">The sequence shown here is derived from an EMBL/GenBank/DDBJ whole genome shotgun (WGS) entry which is preliminary data.</text>
</comment>
<name>A0A7W7KM18_PSENT</name>
<gene>
    <name evidence="1" type="ORF">HNP46_004173</name>
</gene>
<sequence>MSQAPEGFDAPIVDAWQRALWRREIAHIHHAEDRRERQAMGGLGMMMPKPNSHVNFEKKTWKQVASVPGSTLIYRNWLSSLGRLKRLMLVQELVDFEVAGVLQLAEVDRLGVDELDHVQIDVTIDAVGHEPSAVEVKDAFPGTAGEKHQIVTMFHQE</sequence>
<reference evidence="1 2" key="1">
    <citation type="submission" date="2020-08" db="EMBL/GenBank/DDBJ databases">
        <title>Functional genomics of gut bacteria from endangered species of beetles.</title>
        <authorList>
            <person name="Carlos-Shanley C."/>
        </authorList>
    </citation>
    <scope>NUCLEOTIDE SEQUENCE [LARGE SCALE GENOMIC DNA]</scope>
    <source>
        <strain evidence="1 2">S00179</strain>
    </source>
</reference>